<organism evidence="3">
    <name type="scientific">bioreactor metagenome</name>
    <dbReference type="NCBI Taxonomy" id="1076179"/>
    <lineage>
        <taxon>unclassified sequences</taxon>
        <taxon>metagenomes</taxon>
        <taxon>ecological metagenomes</taxon>
    </lineage>
</organism>
<gene>
    <name evidence="3" type="primary">spoIIAA_11</name>
    <name evidence="3" type="ORF">SDC9_176227</name>
</gene>
<dbReference type="Pfam" id="PF01740">
    <property type="entry name" value="STAS"/>
    <property type="match status" value="1"/>
</dbReference>
<dbReference type="EMBL" id="VSSQ01079194">
    <property type="protein sequence ID" value="MPN28782.1"/>
    <property type="molecule type" value="Genomic_DNA"/>
</dbReference>
<sequence>MPLTCTCEDRRLTALVAGEVDHHGAKKIMDELDAQIELTMPRQLTLDLSGVTFMDSSGIAVLLRALRRVRELSGSVRVVRVPAQAERVLKAAGVDRLMKFE</sequence>
<dbReference type="CDD" id="cd07043">
    <property type="entry name" value="STAS_anti-anti-sigma_factors"/>
    <property type="match status" value="1"/>
</dbReference>
<dbReference type="InterPro" id="IPR036513">
    <property type="entry name" value="STAS_dom_sf"/>
</dbReference>
<dbReference type="InterPro" id="IPR003658">
    <property type="entry name" value="Anti-sigma_ant"/>
</dbReference>
<protein>
    <submittedName>
        <fullName evidence="3">Anti-sigma F factor antagonist</fullName>
    </submittedName>
</protein>
<evidence type="ECO:0000256" key="1">
    <source>
        <dbReference type="ARBA" id="ARBA00009013"/>
    </source>
</evidence>
<dbReference type="NCBIfam" id="TIGR00377">
    <property type="entry name" value="ant_ant_sig"/>
    <property type="match status" value="1"/>
</dbReference>
<feature type="domain" description="STAS" evidence="2">
    <location>
        <begin position="16"/>
        <end position="101"/>
    </location>
</feature>
<dbReference type="GO" id="GO:0043856">
    <property type="term" value="F:anti-sigma factor antagonist activity"/>
    <property type="evidence" value="ECO:0007669"/>
    <property type="project" value="InterPro"/>
</dbReference>
<dbReference type="PROSITE" id="PS50801">
    <property type="entry name" value="STAS"/>
    <property type="match status" value="1"/>
</dbReference>
<dbReference type="AlphaFoldDB" id="A0A645GS60"/>
<accession>A0A645GS60</accession>
<name>A0A645GS60_9ZZZZ</name>
<reference evidence="3" key="1">
    <citation type="submission" date="2019-08" db="EMBL/GenBank/DDBJ databases">
        <authorList>
            <person name="Kucharzyk K."/>
            <person name="Murdoch R.W."/>
            <person name="Higgins S."/>
            <person name="Loffler F."/>
        </authorList>
    </citation>
    <scope>NUCLEOTIDE SEQUENCE</scope>
</reference>
<dbReference type="PANTHER" id="PTHR33495:SF2">
    <property type="entry name" value="ANTI-SIGMA FACTOR ANTAGONIST TM_1081-RELATED"/>
    <property type="match status" value="1"/>
</dbReference>
<dbReference type="SUPFAM" id="SSF52091">
    <property type="entry name" value="SpoIIaa-like"/>
    <property type="match status" value="1"/>
</dbReference>
<evidence type="ECO:0000313" key="3">
    <source>
        <dbReference type="EMBL" id="MPN28782.1"/>
    </source>
</evidence>
<proteinExistence type="inferred from homology"/>
<dbReference type="InterPro" id="IPR002645">
    <property type="entry name" value="STAS_dom"/>
</dbReference>
<evidence type="ECO:0000259" key="2">
    <source>
        <dbReference type="PROSITE" id="PS50801"/>
    </source>
</evidence>
<dbReference type="Gene3D" id="3.30.750.24">
    <property type="entry name" value="STAS domain"/>
    <property type="match status" value="1"/>
</dbReference>
<dbReference type="PANTHER" id="PTHR33495">
    <property type="entry name" value="ANTI-SIGMA FACTOR ANTAGONIST TM_1081-RELATED-RELATED"/>
    <property type="match status" value="1"/>
</dbReference>
<comment type="similarity">
    <text evidence="1">Belongs to the anti-sigma-factor antagonist family.</text>
</comment>
<comment type="caution">
    <text evidence="3">The sequence shown here is derived from an EMBL/GenBank/DDBJ whole genome shotgun (WGS) entry which is preliminary data.</text>
</comment>